<feature type="transmembrane region" description="Helical" evidence="5">
    <location>
        <begin position="80"/>
        <end position="98"/>
    </location>
</feature>
<organism evidence="7 8">
    <name type="scientific">Paenibacillus thalictri</name>
    <dbReference type="NCBI Taxonomy" id="2527873"/>
    <lineage>
        <taxon>Bacteria</taxon>
        <taxon>Bacillati</taxon>
        <taxon>Bacillota</taxon>
        <taxon>Bacilli</taxon>
        <taxon>Bacillales</taxon>
        <taxon>Paenibacillaceae</taxon>
        <taxon>Paenibacillus</taxon>
    </lineage>
</organism>
<feature type="transmembrane region" description="Helical" evidence="5">
    <location>
        <begin position="209"/>
        <end position="228"/>
    </location>
</feature>
<feature type="transmembrane region" description="Helical" evidence="5">
    <location>
        <begin position="53"/>
        <end position="73"/>
    </location>
</feature>
<feature type="transmembrane region" description="Helical" evidence="5">
    <location>
        <begin position="430"/>
        <end position="457"/>
    </location>
</feature>
<gene>
    <name evidence="7" type="ORF">EYB31_39580</name>
</gene>
<protein>
    <recommendedName>
        <fullName evidence="6">O-antigen ligase-related domain-containing protein</fullName>
    </recommendedName>
</protein>
<feature type="domain" description="O-antigen ligase-related" evidence="6">
    <location>
        <begin position="218"/>
        <end position="446"/>
    </location>
</feature>
<name>A0A4Q9DC27_9BACL</name>
<evidence type="ECO:0000256" key="3">
    <source>
        <dbReference type="ARBA" id="ARBA00022989"/>
    </source>
</evidence>
<dbReference type="GO" id="GO:0016020">
    <property type="term" value="C:membrane"/>
    <property type="evidence" value="ECO:0007669"/>
    <property type="project" value="UniProtKB-SubCell"/>
</dbReference>
<comment type="subcellular location">
    <subcellularLocation>
        <location evidence="1">Membrane</location>
        <topology evidence="1">Multi-pass membrane protein</topology>
    </subcellularLocation>
</comment>
<dbReference type="RefSeq" id="WP_131019103.1">
    <property type="nucleotide sequence ID" value="NZ_SIRE01000056.1"/>
</dbReference>
<evidence type="ECO:0000256" key="1">
    <source>
        <dbReference type="ARBA" id="ARBA00004141"/>
    </source>
</evidence>
<dbReference type="EMBL" id="SIRE01000056">
    <property type="protein sequence ID" value="TBL67619.1"/>
    <property type="molecule type" value="Genomic_DNA"/>
</dbReference>
<feature type="transmembrane region" description="Helical" evidence="5">
    <location>
        <begin position="526"/>
        <end position="544"/>
    </location>
</feature>
<dbReference type="PANTHER" id="PTHR37422">
    <property type="entry name" value="TEICHURONIC ACID BIOSYNTHESIS PROTEIN TUAE"/>
    <property type="match status" value="1"/>
</dbReference>
<reference evidence="7 8" key="1">
    <citation type="submission" date="2019-02" db="EMBL/GenBank/DDBJ databases">
        <title>Paenibacillus sp. nov., isolated from surface-sterilized tissue of Thalictrum simplex L.</title>
        <authorList>
            <person name="Tuo L."/>
        </authorList>
    </citation>
    <scope>NUCLEOTIDE SEQUENCE [LARGE SCALE GENOMIC DNA]</scope>
    <source>
        <strain evidence="7 8">N2SHLJ1</strain>
    </source>
</reference>
<proteinExistence type="predicted"/>
<dbReference type="PANTHER" id="PTHR37422:SF13">
    <property type="entry name" value="LIPOPOLYSACCHARIDE BIOSYNTHESIS PROTEIN PA4999-RELATED"/>
    <property type="match status" value="1"/>
</dbReference>
<sequence>MDYKQLRRSSSSMSDKSSIIFWLIMILFLIIMVIYPFEKGIFNGGTSAFEGPIYSFLIWSGLLLCLLSIYLIINKELLQNNYLLVTIVWLLPLSYLLSHLNSVSKHLSQNMVLISSTYAIFFIFGLLFGSHKIGSTIIKFVLLLSGYSIVFFGFINFFGHASYQDAVMGAGLTFKIRLNSVFQYAPTYAAYLISLLFLSINLFVSSNKLVARLGYSFMLIPIFLSLLLTYSRGALVIIPFLIIIFICFMNIRKQLEMLLVFFIVIIISFLILDSITEIGVEILQDKSSTLSIKGWIILTIASLVTCIFSVFINLAFDKIKLFIHVIFKIEKYKFASFILPTLASLIGAVIITMTLTNSAFVKVLPTDLQNIVSNINFKQNSVLERGTFYSDSMKLLKDYPFFGAGGGAWSTLYQKYQNNPYVSRQAHNFYLQYLVEVGIFGFFIFISFILLIFILFVKNYISIDVNAKPVTFTYFLISLPLLLHSLIDFDMSFIFLTSIVFICLGGIASGLSKLHTSTIKKLNLKFINYLLPTSMILLALYIVFISTQYYKATSYYQAAFAATQVSQSSFDQINIPLEKALSINPHHPEYLLLKINLLFQISEQNKQDSHQSDINRMLEQFKQSDAHNRNLLDLMYYYQIKSNNLDGALKIINDGLIDFTWDINLYETKIMLLKELGNNARIQKQANLKNKYWNEAISVYDLVIKMNKYLKTLPEGQQEGRPFSITNKMNFSMGQIEFINGNYPIAADYFSYSLSDNLTDPINREMARWYLASLHKQGLDNKDLYNKLVSLYPNEKEEIMRIITSNFN</sequence>
<evidence type="ECO:0000313" key="8">
    <source>
        <dbReference type="Proteomes" id="UP000293142"/>
    </source>
</evidence>
<feature type="transmembrane region" description="Helical" evidence="5">
    <location>
        <begin position="295"/>
        <end position="316"/>
    </location>
</feature>
<keyword evidence="4 5" id="KW-0472">Membrane</keyword>
<feature type="transmembrane region" description="Helical" evidence="5">
    <location>
        <begin position="110"/>
        <end position="128"/>
    </location>
</feature>
<feature type="transmembrane region" description="Helical" evidence="5">
    <location>
        <begin position="337"/>
        <end position="360"/>
    </location>
</feature>
<feature type="transmembrane region" description="Helical" evidence="5">
    <location>
        <begin position="493"/>
        <end position="514"/>
    </location>
</feature>
<evidence type="ECO:0000259" key="6">
    <source>
        <dbReference type="Pfam" id="PF04932"/>
    </source>
</evidence>
<feature type="transmembrane region" description="Helical" evidence="5">
    <location>
        <begin position="469"/>
        <end position="487"/>
    </location>
</feature>
<evidence type="ECO:0000256" key="2">
    <source>
        <dbReference type="ARBA" id="ARBA00022692"/>
    </source>
</evidence>
<dbReference type="AlphaFoldDB" id="A0A4Q9DC27"/>
<feature type="transmembrane region" description="Helical" evidence="5">
    <location>
        <begin position="258"/>
        <end position="275"/>
    </location>
</feature>
<comment type="caution">
    <text evidence="7">The sequence shown here is derived from an EMBL/GenBank/DDBJ whole genome shotgun (WGS) entry which is preliminary data.</text>
</comment>
<evidence type="ECO:0000256" key="5">
    <source>
        <dbReference type="SAM" id="Phobius"/>
    </source>
</evidence>
<feature type="transmembrane region" description="Helical" evidence="5">
    <location>
        <begin position="181"/>
        <end position="204"/>
    </location>
</feature>
<dbReference type="Pfam" id="PF04932">
    <property type="entry name" value="Wzy_C"/>
    <property type="match status" value="1"/>
</dbReference>
<feature type="transmembrane region" description="Helical" evidence="5">
    <location>
        <begin position="20"/>
        <end position="37"/>
    </location>
</feature>
<keyword evidence="8" id="KW-1185">Reference proteome</keyword>
<dbReference type="InterPro" id="IPR007016">
    <property type="entry name" value="O-antigen_ligase-rel_domated"/>
</dbReference>
<feature type="transmembrane region" description="Helical" evidence="5">
    <location>
        <begin position="140"/>
        <end position="161"/>
    </location>
</feature>
<dbReference type="Gene3D" id="1.25.40.10">
    <property type="entry name" value="Tetratricopeptide repeat domain"/>
    <property type="match status" value="1"/>
</dbReference>
<evidence type="ECO:0000313" key="7">
    <source>
        <dbReference type="EMBL" id="TBL67619.1"/>
    </source>
</evidence>
<dbReference type="Proteomes" id="UP000293142">
    <property type="component" value="Unassembled WGS sequence"/>
</dbReference>
<evidence type="ECO:0000256" key="4">
    <source>
        <dbReference type="ARBA" id="ARBA00023136"/>
    </source>
</evidence>
<dbReference type="InterPro" id="IPR011990">
    <property type="entry name" value="TPR-like_helical_dom_sf"/>
</dbReference>
<dbReference type="OrthoDB" id="1808577at2"/>
<feature type="transmembrane region" description="Helical" evidence="5">
    <location>
        <begin position="234"/>
        <end position="251"/>
    </location>
</feature>
<dbReference type="InterPro" id="IPR051533">
    <property type="entry name" value="WaaL-like"/>
</dbReference>
<accession>A0A4Q9DC27</accession>
<keyword evidence="3 5" id="KW-1133">Transmembrane helix</keyword>
<keyword evidence="2 5" id="KW-0812">Transmembrane</keyword>